<dbReference type="RefSeq" id="WP_197529173.1">
    <property type="nucleotide sequence ID" value="NZ_CP036278.1"/>
</dbReference>
<accession>A0A518AN67</accession>
<feature type="transmembrane region" description="Helical" evidence="2">
    <location>
        <begin position="200"/>
        <end position="217"/>
    </location>
</feature>
<evidence type="ECO:0000313" key="3">
    <source>
        <dbReference type="EMBL" id="QDU56172.1"/>
    </source>
</evidence>
<protein>
    <recommendedName>
        <fullName evidence="5">Citrate transporter</fullName>
    </recommendedName>
</protein>
<feature type="transmembrane region" description="Helical" evidence="2">
    <location>
        <begin position="229"/>
        <end position="250"/>
    </location>
</feature>
<keyword evidence="4" id="KW-1185">Reference proteome</keyword>
<organism evidence="3 4">
    <name type="scientific">Aeoliella mucimassa</name>
    <dbReference type="NCBI Taxonomy" id="2527972"/>
    <lineage>
        <taxon>Bacteria</taxon>
        <taxon>Pseudomonadati</taxon>
        <taxon>Planctomycetota</taxon>
        <taxon>Planctomycetia</taxon>
        <taxon>Pirellulales</taxon>
        <taxon>Lacipirellulaceae</taxon>
        <taxon>Aeoliella</taxon>
    </lineage>
</organism>
<dbReference type="AlphaFoldDB" id="A0A518AN67"/>
<dbReference type="EMBL" id="CP036278">
    <property type="protein sequence ID" value="QDU56172.1"/>
    <property type="molecule type" value="Genomic_DNA"/>
</dbReference>
<reference evidence="3 4" key="1">
    <citation type="submission" date="2019-02" db="EMBL/GenBank/DDBJ databases">
        <title>Deep-cultivation of Planctomycetes and their phenomic and genomic characterization uncovers novel biology.</title>
        <authorList>
            <person name="Wiegand S."/>
            <person name="Jogler M."/>
            <person name="Boedeker C."/>
            <person name="Pinto D."/>
            <person name="Vollmers J."/>
            <person name="Rivas-Marin E."/>
            <person name="Kohn T."/>
            <person name="Peeters S.H."/>
            <person name="Heuer A."/>
            <person name="Rast P."/>
            <person name="Oberbeckmann S."/>
            <person name="Bunk B."/>
            <person name="Jeske O."/>
            <person name="Meyerdierks A."/>
            <person name="Storesund J.E."/>
            <person name="Kallscheuer N."/>
            <person name="Luecker S."/>
            <person name="Lage O.M."/>
            <person name="Pohl T."/>
            <person name="Merkel B.J."/>
            <person name="Hornburger P."/>
            <person name="Mueller R.-W."/>
            <person name="Bruemmer F."/>
            <person name="Labrenz M."/>
            <person name="Spormann A.M."/>
            <person name="Op den Camp H."/>
            <person name="Overmann J."/>
            <person name="Amann R."/>
            <person name="Jetten M.S.M."/>
            <person name="Mascher T."/>
            <person name="Medema M.H."/>
            <person name="Devos D.P."/>
            <person name="Kaster A.-K."/>
            <person name="Ovreas L."/>
            <person name="Rohde M."/>
            <person name="Galperin M.Y."/>
            <person name="Jogler C."/>
        </authorList>
    </citation>
    <scope>NUCLEOTIDE SEQUENCE [LARGE SCALE GENOMIC DNA]</scope>
    <source>
        <strain evidence="3 4">Pan181</strain>
    </source>
</reference>
<gene>
    <name evidence="3" type="ORF">Pan181_23770</name>
</gene>
<feature type="transmembrane region" description="Helical" evidence="2">
    <location>
        <begin position="21"/>
        <end position="42"/>
    </location>
</feature>
<evidence type="ECO:0000256" key="1">
    <source>
        <dbReference type="SAM" id="MobiDB-lite"/>
    </source>
</evidence>
<name>A0A518AN67_9BACT</name>
<keyword evidence="2" id="KW-0812">Transmembrane</keyword>
<feature type="transmembrane region" description="Helical" evidence="2">
    <location>
        <begin position="262"/>
        <end position="284"/>
    </location>
</feature>
<feature type="transmembrane region" description="Helical" evidence="2">
    <location>
        <begin position="138"/>
        <end position="156"/>
    </location>
</feature>
<evidence type="ECO:0008006" key="5">
    <source>
        <dbReference type="Google" id="ProtNLM"/>
    </source>
</evidence>
<dbReference type="KEGG" id="amuc:Pan181_23770"/>
<dbReference type="Proteomes" id="UP000315750">
    <property type="component" value="Chromosome"/>
</dbReference>
<evidence type="ECO:0000256" key="2">
    <source>
        <dbReference type="SAM" id="Phobius"/>
    </source>
</evidence>
<feature type="region of interest" description="Disordered" evidence="1">
    <location>
        <begin position="60"/>
        <end position="98"/>
    </location>
</feature>
<feature type="transmembrane region" description="Helical" evidence="2">
    <location>
        <begin position="504"/>
        <end position="524"/>
    </location>
</feature>
<feature type="transmembrane region" description="Helical" evidence="2">
    <location>
        <begin position="545"/>
        <end position="566"/>
    </location>
</feature>
<feature type="compositionally biased region" description="Low complexity" evidence="1">
    <location>
        <begin position="89"/>
        <end position="98"/>
    </location>
</feature>
<feature type="transmembrane region" description="Helical" evidence="2">
    <location>
        <begin position="350"/>
        <end position="369"/>
    </location>
</feature>
<feature type="compositionally biased region" description="Basic and acidic residues" evidence="1">
    <location>
        <begin position="60"/>
        <end position="88"/>
    </location>
</feature>
<feature type="transmembrane region" description="Helical" evidence="2">
    <location>
        <begin position="415"/>
        <end position="436"/>
    </location>
</feature>
<keyword evidence="2" id="KW-1133">Transmembrane helix</keyword>
<keyword evidence="2" id="KW-0472">Membrane</keyword>
<feature type="transmembrane region" description="Helical" evidence="2">
    <location>
        <begin position="381"/>
        <end position="403"/>
    </location>
</feature>
<feature type="transmembrane region" description="Helical" evidence="2">
    <location>
        <begin position="304"/>
        <end position="324"/>
    </location>
</feature>
<proteinExistence type="predicted"/>
<dbReference type="Pfam" id="PF16980">
    <property type="entry name" value="CitMHS_2"/>
    <property type="match status" value="1"/>
</dbReference>
<feature type="transmembrane region" description="Helical" evidence="2">
    <location>
        <begin position="107"/>
        <end position="126"/>
    </location>
</feature>
<dbReference type="InterPro" id="IPR031566">
    <property type="entry name" value="CitMHS_2"/>
</dbReference>
<evidence type="ECO:0000313" key="4">
    <source>
        <dbReference type="Proteomes" id="UP000315750"/>
    </source>
</evidence>
<sequence length="569" mass="61217">MSATASPVAPMSHASSNSSGGGVVAAIAATVLAYVVSLSLGLPQYGTQLIVDHLHHGEAHGAEGADGHATESVDPHASESPEVHEHATETPAAEAPGEAHAATAPPFWTVLPFIMILAAIAVFPLIPAIEHWWEENINRFKVAASLGVVTLLYYLFMHAHPVDGHWPYHYVAQPNAVGANWSMAGAIIGNALISEFIPFIVLLFSLYTISGGIRIGGDLRANPMTNASFMAAGGLLASFIGTTGAAMLLIRPLLETNAERKHVVHTVVFFIFIVCNCGGCLLPIGDPPLFLGYLEGVSFTWTLFALWKPWLITNGILIGMYLLLDEFAYYRRETVADIYRDITHTTKLRFEGLALNLPLLFGVVLAVALLDPTKTLPGTNIHPWMFSREVAQLALVGLALWLGSTDIRRRNSFNYHAIVEVAALFCGIFICMQPALQILGQYGGELGTLIGAADGQLTPLHYYFITGGLSSVLDNAPTYLVFFKTAEAAPGGHGHFVAGTNVEYQTLVAISLGAVFMGAMTYIGNGPNFMVRAIAEKAGVRMPSFFGYVGYSVVFLLPVLVFIAWFELM</sequence>